<comment type="caution">
    <text evidence="1">The sequence shown here is derived from an EMBL/GenBank/DDBJ whole genome shotgun (WGS) entry which is preliminary data.</text>
</comment>
<reference evidence="1 2" key="1">
    <citation type="submission" date="2017-12" db="EMBL/GenBank/DDBJ databases">
        <title>Comparative genomics of Botrytis spp.</title>
        <authorList>
            <person name="Valero-Jimenez C.A."/>
            <person name="Tapia P."/>
            <person name="Veloso J."/>
            <person name="Silva-Moreno E."/>
            <person name="Staats M."/>
            <person name="Valdes J.H."/>
            <person name="Van Kan J.A.L."/>
        </authorList>
    </citation>
    <scope>NUCLEOTIDE SEQUENCE [LARGE SCALE GENOMIC DNA]</scope>
    <source>
        <strain evidence="1 2">MUCL3349</strain>
    </source>
</reference>
<organism evidence="1 2">
    <name type="scientific">Botrytis porri</name>
    <dbReference type="NCBI Taxonomy" id="87229"/>
    <lineage>
        <taxon>Eukaryota</taxon>
        <taxon>Fungi</taxon>
        <taxon>Dikarya</taxon>
        <taxon>Ascomycota</taxon>
        <taxon>Pezizomycotina</taxon>
        <taxon>Leotiomycetes</taxon>
        <taxon>Helotiales</taxon>
        <taxon>Sclerotiniaceae</taxon>
        <taxon>Botrytis</taxon>
    </lineage>
</organism>
<protein>
    <submittedName>
        <fullName evidence="1">Uncharacterized protein</fullName>
    </submittedName>
</protein>
<dbReference type="Proteomes" id="UP000297280">
    <property type="component" value="Unassembled WGS sequence"/>
</dbReference>
<sequence length="64" mass="7338">MLRIDDWQENLSIYFTVESEGAHATININEEVTKGPTLMFFSFNTVTGEVYSTLLSIWKGLLHE</sequence>
<evidence type="ECO:0000313" key="1">
    <source>
        <dbReference type="EMBL" id="TGO89807.1"/>
    </source>
</evidence>
<proteinExistence type="predicted"/>
<gene>
    <name evidence="1" type="ORF">BPOR_0093g00180</name>
</gene>
<dbReference type="EMBL" id="PQXO01000093">
    <property type="protein sequence ID" value="TGO89807.1"/>
    <property type="molecule type" value="Genomic_DNA"/>
</dbReference>
<dbReference type="AlphaFoldDB" id="A0A4Z1KZ48"/>
<keyword evidence="2" id="KW-1185">Reference proteome</keyword>
<accession>A0A4Z1KZ48</accession>
<evidence type="ECO:0000313" key="2">
    <source>
        <dbReference type="Proteomes" id="UP000297280"/>
    </source>
</evidence>
<name>A0A4Z1KZ48_9HELO</name>